<evidence type="ECO:0000256" key="1">
    <source>
        <dbReference type="SAM" id="MobiDB-lite"/>
    </source>
</evidence>
<feature type="compositionally biased region" description="Basic and acidic residues" evidence="1">
    <location>
        <begin position="106"/>
        <end position="125"/>
    </location>
</feature>
<proteinExistence type="predicted"/>
<evidence type="ECO:0000313" key="3">
    <source>
        <dbReference type="Proteomes" id="UP001305779"/>
    </source>
</evidence>
<name>A0ABR0F0W2_ZASCE</name>
<gene>
    <name evidence="2" type="ORF">PRZ48_001102</name>
</gene>
<keyword evidence="3" id="KW-1185">Reference proteome</keyword>
<dbReference type="EMBL" id="JAXOVC010000001">
    <property type="protein sequence ID" value="KAK4507367.1"/>
    <property type="molecule type" value="Genomic_DNA"/>
</dbReference>
<dbReference type="Proteomes" id="UP001305779">
    <property type="component" value="Unassembled WGS sequence"/>
</dbReference>
<organism evidence="2 3">
    <name type="scientific">Zasmidium cellare</name>
    <name type="common">Wine cellar mold</name>
    <name type="synonym">Racodium cellare</name>
    <dbReference type="NCBI Taxonomy" id="395010"/>
    <lineage>
        <taxon>Eukaryota</taxon>
        <taxon>Fungi</taxon>
        <taxon>Dikarya</taxon>
        <taxon>Ascomycota</taxon>
        <taxon>Pezizomycotina</taxon>
        <taxon>Dothideomycetes</taxon>
        <taxon>Dothideomycetidae</taxon>
        <taxon>Mycosphaerellales</taxon>
        <taxon>Mycosphaerellaceae</taxon>
        <taxon>Zasmidium</taxon>
    </lineage>
</organism>
<comment type="caution">
    <text evidence="2">The sequence shown here is derived from an EMBL/GenBank/DDBJ whole genome shotgun (WGS) entry which is preliminary data.</text>
</comment>
<reference evidence="2 3" key="1">
    <citation type="journal article" date="2023" name="G3 (Bethesda)">
        <title>A chromosome-level genome assembly of Zasmidium syzygii isolated from banana leaves.</title>
        <authorList>
            <person name="van Westerhoven A.C."/>
            <person name="Mehrabi R."/>
            <person name="Talebi R."/>
            <person name="Steentjes M.B.F."/>
            <person name="Corcolon B."/>
            <person name="Chong P.A."/>
            <person name="Kema G.H.J."/>
            <person name="Seidl M.F."/>
        </authorList>
    </citation>
    <scope>NUCLEOTIDE SEQUENCE [LARGE SCALE GENOMIC DNA]</scope>
    <source>
        <strain evidence="2 3">P124</strain>
    </source>
</reference>
<feature type="compositionally biased region" description="Polar residues" evidence="1">
    <location>
        <begin position="41"/>
        <end position="52"/>
    </location>
</feature>
<sequence>MASKDPHQGGDLSDMAVDGTKVPNDAGKQNLIPSVPRPDQQAENPQYHNQFINAADPQGAVDNATDIPRQFKDMGATGEVITGIGDQLPPQIESKRLHNGPNDSVAKGHDRVDKHRKQQESDLERYQGAGAAADPAPGDEQLSQDQLRDRKGI</sequence>
<feature type="compositionally biased region" description="Low complexity" evidence="1">
    <location>
        <begin position="128"/>
        <end position="139"/>
    </location>
</feature>
<feature type="region of interest" description="Disordered" evidence="1">
    <location>
        <begin position="1"/>
        <end position="153"/>
    </location>
</feature>
<protein>
    <submittedName>
        <fullName evidence="2">Uncharacterized protein</fullName>
    </submittedName>
</protein>
<accession>A0ABR0F0W2</accession>
<evidence type="ECO:0000313" key="2">
    <source>
        <dbReference type="EMBL" id="KAK4507367.1"/>
    </source>
</evidence>